<gene>
    <name evidence="2" type="ORF">KL86DPRO_10658</name>
</gene>
<evidence type="ECO:0000313" key="2">
    <source>
        <dbReference type="EMBL" id="SBV94195.1"/>
    </source>
</evidence>
<dbReference type="Gene3D" id="3.90.550.10">
    <property type="entry name" value="Spore Coat Polysaccharide Biosynthesis Protein SpsA, Chain A"/>
    <property type="match status" value="1"/>
</dbReference>
<dbReference type="InterPro" id="IPR001173">
    <property type="entry name" value="Glyco_trans_2-like"/>
</dbReference>
<accession>A0A212J4T7</accession>
<sequence length="412" mass="46202">MQPRVPECSVVIPVFNKWELTRACLASLREHTAGHDLEVIVVDNGSSDATATELAPYGSSLFGKRFSAVVFPENKNFGPACNAGARAAISPVLFFLNNDTILTPGWLPPLLEALREDGDSSAVGPLLLYEDGSVQHLGVGYGTRGPFHLYQHFPADHPVIFKKRELQAITGAALMIRADFFRECGEFFEEYRNGFEDLDLCVQVRRRGGTLRCVAASRIYHLESQTPGRKDGDDHNGAIFTGRCGADVYTDIHHHALRDGFSIFISDLLTIGINLKEKDEVAVTEKAQGGDAPAWLRLTQEHPFWIHGREVLAQSLEREKLYAEAVRFRAELTEIEPLVSRYRDLLRLAPFAGETPWLGTAEKHLNIMMQYTTDRALALNAVQEIRQRFRRDGEPVLEQAFAAKLQEWFPQK</sequence>
<feature type="domain" description="Glycosyltransferase 2-like" evidence="1">
    <location>
        <begin position="9"/>
        <end position="134"/>
    </location>
</feature>
<evidence type="ECO:0000259" key="1">
    <source>
        <dbReference type="Pfam" id="PF00535"/>
    </source>
</evidence>
<protein>
    <submittedName>
        <fullName evidence="2">Glycosyl transferase family 2</fullName>
    </submittedName>
</protein>
<dbReference type="PANTHER" id="PTHR43179">
    <property type="entry name" value="RHAMNOSYLTRANSFERASE WBBL"/>
    <property type="match status" value="1"/>
</dbReference>
<dbReference type="SUPFAM" id="SSF53448">
    <property type="entry name" value="Nucleotide-diphospho-sugar transferases"/>
    <property type="match status" value="1"/>
</dbReference>
<keyword evidence="2" id="KW-0808">Transferase</keyword>
<dbReference type="InterPro" id="IPR029044">
    <property type="entry name" value="Nucleotide-diphossugar_trans"/>
</dbReference>
<dbReference type="GO" id="GO:0016740">
    <property type="term" value="F:transferase activity"/>
    <property type="evidence" value="ECO:0007669"/>
    <property type="project" value="UniProtKB-KW"/>
</dbReference>
<dbReference type="AlphaFoldDB" id="A0A212J4T7"/>
<name>A0A212J4T7_9DELT</name>
<dbReference type="CDD" id="cd04186">
    <property type="entry name" value="GT_2_like_c"/>
    <property type="match status" value="1"/>
</dbReference>
<dbReference type="EMBL" id="FLUQ01000001">
    <property type="protein sequence ID" value="SBV94195.1"/>
    <property type="molecule type" value="Genomic_DNA"/>
</dbReference>
<organism evidence="2">
    <name type="scientific">uncultured delta proteobacterium</name>
    <dbReference type="NCBI Taxonomy" id="34034"/>
    <lineage>
        <taxon>Bacteria</taxon>
        <taxon>Deltaproteobacteria</taxon>
        <taxon>environmental samples</taxon>
    </lineage>
</organism>
<dbReference type="PANTHER" id="PTHR43179:SF7">
    <property type="entry name" value="RHAMNOSYLTRANSFERASE WBBL"/>
    <property type="match status" value="1"/>
</dbReference>
<dbReference type="Pfam" id="PF00535">
    <property type="entry name" value="Glycos_transf_2"/>
    <property type="match status" value="1"/>
</dbReference>
<proteinExistence type="predicted"/>
<reference evidence="2" key="1">
    <citation type="submission" date="2016-04" db="EMBL/GenBank/DDBJ databases">
        <authorList>
            <person name="Evans L.H."/>
            <person name="Alamgir A."/>
            <person name="Owens N."/>
            <person name="Weber N.D."/>
            <person name="Virtaneva K."/>
            <person name="Barbian K."/>
            <person name="Babar A."/>
            <person name="Rosenke K."/>
        </authorList>
    </citation>
    <scope>NUCLEOTIDE SEQUENCE</scope>
    <source>
        <strain evidence="2">86</strain>
    </source>
</reference>